<dbReference type="Pfam" id="PF00069">
    <property type="entry name" value="Pkinase"/>
    <property type="match status" value="1"/>
</dbReference>
<keyword evidence="6 12" id="KW-0418">Kinase</keyword>
<evidence type="ECO:0000259" key="11">
    <source>
        <dbReference type="PROSITE" id="PS51285"/>
    </source>
</evidence>
<feature type="compositionally biased region" description="Basic and acidic residues" evidence="9">
    <location>
        <begin position="173"/>
        <end position="188"/>
    </location>
</feature>
<evidence type="ECO:0000313" key="13">
    <source>
        <dbReference type="Proteomes" id="UP000076078"/>
    </source>
</evidence>
<dbReference type="EMBL" id="LODT01000035">
    <property type="protein sequence ID" value="KYQ91197.1"/>
    <property type="molecule type" value="Genomic_DNA"/>
</dbReference>
<keyword evidence="3" id="KW-0597">Phosphoprotein</keyword>
<accession>A0A151ZB72</accession>
<feature type="compositionally biased region" description="Low complexity" evidence="9">
    <location>
        <begin position="126"/>
        <end position="159"/>
    </location>
</feature>
<feature type="region of interest" description="Disordered" evidence="9">
    <location>
        <begin position="126"/>
        <end position="195"/>
    </location>
</feature>
<feature type="domain" description="Protein kinase" evidence="10">
    <location>
        <begin position="389"/>
        <end position="650"/>
    </location>
</feature>
<gene>
    <name evidence="12" type="ORF">DLAC_08116</name>
</gene>
<evidence type="ECO:0000256" key="8">
    <source>
        <dbReference type="PROSITE-ProRule" id="PRU10141"/>
    </source>
</evidence>
<keyword evidence="2" id="KW-0723">Serine/threonine-protein kinase</keyword>
<feature type="compositionally biased region" description="Polar residues" evidence="9">
    <location>
        <begin position="207"/>
        <end position="255"/>
    </location>
</feature>
<dbReference type="InterPro" id="IPR011009">
    <property type="entry name" value="Kinase-like_dom_sf"/>
</dbReference>
<dbReference type="FunFam" id="3.30.200.20:FF:000537">
    <property type="entry name" value="Non-specific serine/threonine protein kinase"/>
    <property type="match status" value="1"/>
</dbReference>
<sequence>MSFKHKGNSKTPAWFPGKKERDLSHHKDGVCSNFDVIKVNNYGKRQQRTLAVSQHGVSNLNGPTCQWFVHNSDVYSICQDEDNLHKFTLTFLHRYHFEAESPEQAKQIILDFKKYNVGVTHYIADNDSSLGSNGSSNGSLKDNSSGSSSVVSASTALSPTSPPKSSKKKDKKDKKERDKEKEKERERQFLLQSQTQSLNNYNKLWQSSTAVSSSPQQHQQTMPPNGGNNLTKSQNVSIEKKLNNNSDQTSGLSPLTPTAAATTQVPNTPNTFSVEGARVWKIRAEELKQQFQQKSTLDNNNNNVVVNSTVTSPPKSIDINSNGSISSNNTSTNNSNIIQNQFKDEDYRSDQTNSQPLKLDLQQVNSTDESDKETKTVKKNSKKLTIDDFDLLKVLGVGSFGRVFLVRKKNTTKLYAMKVLSKKDIMKKKQIAHTNTEKMVLSTMDHPFIVRLHYAFQNDDFLFLCMDYIPGGELFHHLQKAGKFPEELAKFYIAQVILALNYLHSNDIIYRDIKPENILLDEEGHIKLTDFGLSKSGITSMVGKAEGQFATTFCGTPEYLAPEIIQSKGHGKAVDWWGVGVLLYEILAGRSPFICSNRNDMYKSMIQGNLRIPMFLSSEAQDLLEKLLVPDPTKRLGSNGSEEIMNHPFFELIPWRMLESKMITPPFKPTITPINVNQLSQDPDLNPKLTFQKRISTASAASSASLFLSDQSQAFKNFSWNNEDEDHSILAEKTSIEGSSSTPPSPTNASPLRTPLSRKSTLRNLGRKSSV</sequence>
<dbReference type="PROSITE" id="PS50011">
    <property type="entry name" value="PROTEIN_KINASE_DOM"/>
    <property type="match status" value="1"/>
</dbReference>
<dbReference type="OrthoDB" id="19374at2759"/>
<evidence type="ECO:0000256" key="5">
    <source>
        <dbReference type="ARBA" id="ARBA00022741"/>
    </source>
</evidence>
<feature type="region of interest" description="Disordered" evidence="9">
    <location>
        <begin position="293"/>
        <end position="336"/>
    </location>
</feature>
<feature type="region of interest" description="Disordered" evidence="9">
    <location>
        <begin position="726"/>
        <end position="771"/>
    </location>
</feature>
<evidence type="ECO:0000256" key="2">
    <source>
        <dbReference type="ARBA" id="ARBA00022527"/>
    </source>
</evidence>
<dbReference type="SMART" id="SM00220">
    <property type="entry name" value="S_TKc"/>
    <property type="match status" value="1"/>
</dbReference>
<feature type="compositionally biased region" description="Low complexity" evidence="9">
    <location>
        <begin position="736"/>
        <end position="751"/>
    </location>
</feature>
<dbReference type="OMA" id="HRYHFEA"/>
<evidence type="ECO:0000256" key="1">
    <source>
        <dbReference type="ARBA" id="ARBA00012513"/>
    </source>
</evidence>
<name>A0A151ZB72_TIELA</name>
<evidence type="ECO:0000313" key="12">
    <source>
        <dbReference type="EMBL" id="KYQ91197.1"/>
    </source>
</evidence>
<dbReference type="GO" id="GO:0004674">
    <property type="term" value="F:protein serine/threonine kinase activity"/>
    <property type="evidence" value="ECO:0007669"/>
    <property type="project" value="UniProtKB-KW"/>
</dbReference>
<evidence type="ECO:0000256" key="4">
    <source>
        <dbReference type="ARBA" id="ARBA00022679"/>
    </source>
</evidence>
<dbReference type="GO" id="GO:0005524">
    <property type="term" value="F:ATP binding"/>
    <property type="evidence" value="ECO:0007669"/>
    <property type="project" value="UniProtKB-UniRule"/>
</dbReference>
<evidence type="ECO:0000256" key="6">
    <source>
        <dbReference type="ARBA" id="ARBA00022777"/>
    </source>
</evidence>
<feature type="region of interest" description="Disordered" evidence="9">
    <location>
        <begin position="1"/>
        <end position="21"/>
    </location>
</feature>
<dbReference type="Gene3D" id="1.10.510.10">
    <property type="entry name" value="Transferase(Phosphotransferase) domain 1"/>
    <property type="match status" value="1"/>
</dbReference>
<dbReference type="PROSITE" id="PS00107">
    <property type="entry name" value="PROTEIN_KINASE_ATP"/>
    <property type="match status" value="1"/>
</dbReference>
<dbReference type="FunCoup" id="A0A151ZB72">
    <property type="interactions" value="1"/>
</dbReference>
<dbReference type="InterPro" id="IPR008271">
    <property type="entry name" value="Ser/Thr_kinase_AS"/>
</dbReference>
<dbReference type="InterPro" id="IPR017441">
    <property type="entry name" value="Protein_kinase_ATP_BS"/>
</dbReference>
<dbReference type="PROSITE" id="PS51285">
    <property type="entry name" value="AGC_KINASE_CTER"/>
    <property type="match status" value="1"/>
</dbReference>
<evidence type="ECO:0000259" key="10">
    <source>
        <dbReference type="PROSITE" id="PS50011"/>
    </source>
</evidence>
<evidence type="ECO:0000256" key="3">
    <source>
        <dbReference type="ARBA" id="ARBA00022553"/>
    </source>
</evidence>
<organism evidence="12 13">
    <name type="scientific">Tieghemostelium lacteum</name>
    <name type="common">Slime mold</name>
    <name type="synonym">Dictyostelium lacteum</name>
    <dbReference type="NCBI Taxonomy" id="361077"/>
    <lineage>
        <taxon>Eukaryota</taxon>
        <taxon>Amoebozoa</taxon>
        <taxon>Evosea</taxon>
        <taxon>Eumycetozoa</taxon>
        <taxon>Dictyostelia</taxon>
        <taxon>Dictyosteliales</taxon>
        <taxon>Raperosteliaceae</taxon>
        <taxon>Tieghemostelium</taxon>
    </lineage>
</organism>
<dbReference type="InParanoid" id="A0A151ZB72"/>
<feature type="binding site" evidence="8">
    <location>
        <position position="418"/>
    </location>
    <ligand>
        <name>ATP</name>
        <dbReference type="ChEBI" id="CHEBI:30616"/>
    </ligand>
</feature>
<keyword evidence="7 8" id="KW-0067">ATP-binding</keyword>
<dbReference type="FunFam" id="1.10.510.10:FF:000008">
    <property type="entry name" value="Non-specific serine/threonine protein kinase"/>
    <property type="match status" value="1"/>
</dbReference>
<dbReference type="CDD" id="cd05123">
    <property type="entry name" value="STKc_AGC"/>
    <property type="match status" value="1"/>
</dbReference>
<dbReference type="Proteomes" id="UP000076078">
    <property type="component" value="Unassembled WGS sequence"/>
</dbReference>
<keyword evidence="4" id="KW-0808">Transferase</keyword>
<dbReference type="InterPro" id="IPR000719">
    <property type="entry name" value="Prot_kinase_dom"/>
</dbReference>
<feature type="compositionally biased region" description="Low complexity" evidence="9">
    <location>
        <begin position="256"/>
        <end position="271"/>
    </location>
</feature>
<dbReference type="PROSITE" id="PS00108">
    <property type="entry name" value="PROTEIN_KINASE_ST"/>
    <property type="match status" value="1"/>
</dbReference>
<dbReference type="SUPFAM" id="SSF56112">
    <property type="entry name" value="Protein kinase-like (PK-like)"/>
    <property type="match status" value="1"/>
</dbReference>
<evidence type="ECO:0000256" key="7">
    <source>
        <dbReference type="ARBA" id="ARBA00022840"/>
    </source>
</evidence>
<feature type="compositionally biased region" description="Low complexity" evidence="9">
    <location>
        <begin position="299"/>
        <end position="336"/>
    </location>
</feature>
<protein>
    <recommendedName>
        <fullName evidence="1">non-specific serine/threonine protein kinase</fullName>
        <ecNumber evidence="1">2.7.11.1</ecNumber>
    </recommendedName>
</protein>
<dbReference type="AlphaFoldDB" id="A0A151ZB72"/>
<dbReference type="PANTHER" id="PTHR24351">
    <property type="entry name" value="RIBOSOMAL PROTEIN S6 KINASE"/>
    <property type="match status" value="1"/>
</dbReference>
<dbReference type="Gene3D" id="3.30.200.20">
    <property type="entry name" value="Phosphorylase Kinase, domain 1"/>
    <property type="match status" value="1"/>
</dbReference>
<dbReference type="InterPro" id="IPR045270">
    <property type="entry name" value="STKc_AGC"/>
</dbReference>
<feature type="compositionally biased region" description="Polar residues" evidence="9">
    <location>
        <begin position="757"/>
        <end position="771"/>
    </location>
</feature>
<evidence type="ECO:0000256" key="9">
    <source>
        <dbReference type="SAM" id="MobiDB-lite"/>
    </source>
</evidence>
<reference evidence="12 13" key="1">
    <citation type="submission" date="2015-12" db="EMBL/GenBank/DDBJ databases">
        <title>Dictyostelia acquired genes for synthesis and detection of signals that induce cell-type specialization by lateral gene transfer from prokaryotes.</title>
        <authorList>
            <person name="Gloeckner G."/>
            <person name="Schaap P."/>
        </authorList>
    </citation>
    <scope>NUCLEOTIDE SEQUENCE [LARGE SCALE GENOMIC DNA]</scope>
    <source>
        <strain evidence="12 13">TK</strain>
    </source>
</reference>
<feature type="domain" description="AGC-kinase C-terminal" evidence="11">
    <location>
        <begin position="651"/>
        <end position="730"/>
    </location>
</feature>
<feature type="region of interest" description="Disordered" evidence="9">
    <location>
        <begin position="207"/>
        <end position="272"/>
    </location>
</feature>
<dbReference type="InterPro" id="IPR000961">
    <property type="entry name" value="AGC-kinase_C"/>
</dbReference>
<dbReference type="EC" id="2.7.11.1" evidence="1"/>
<comment type="caution">
    <text evidence="12">The sequence shown here is derived from an EMBL/GenBank/DDBJ whole genome shotgun (WGS) entry which is preliminary data.</text>
</comment>
<proteinExistence type="predicted"/>
<keyword evidence="13" id="KW-1185">Reference proteome</keyword>
<keyword evidence="5 8" id="KW-0547">Nucleotide-binding</keyword>
<dbReference type="STRING" id="361077.A0A151ZB72"/>